<evidence type="ECO:0000313" key="1">
    <source>
        <dbReference type="EMBL" id="AYV82506.1"/>
    </source>
</evidence>
<organism evidence="1">
    <name type="scientific">Hyperionvirus sp</name>
    <dbReference type="NCBI Taxonomy" id="2487770"/>
    <lineage>
        <taxon>Viruses</taxon>
        <taxon>Varidnaviria</taxon>
        <taxon>Bamfordvirae</taxon>
        <taxon>Nucleocytoviricota</taxon>
        <taxon>Megaviricetes</taxon>
        <taxon>Imitervirales</taxon>
        <taxon>Mimiviridae</taxon>
        <taxon>Klosneuvirinae</taxon>
    </lineage>
</organism>
<protein>
    <submittedName>
        <fullName evidence="1">Uncharacterized protein</fullName>
    </submittedName>
</protein>
<sequence length="68" mass="7170">MGGLISHGAAAAAAESDNADANDAAKINLFGGYLFTTFTERDRKRLGTDANKLGLAITRMQARSNDIL</sequence>
<accession>A0A3G5A5I9</accession>
<dbReference type="EMBL" id="MK072383">
    <property type="protein sequence ID" value="AYV82506.1"/>
    <property type="molecule type" value="Genomic_DNA"/>
</dbReference>
<proteinExistence type="predicted"/>
<name>A0A3G5A5I9_9VIRU</name>
<gene>
    <name evidence="1" type="ORF">Hyperionvirus1_85</name>
</gene>
<reference evidence="1" key="1">
    <citation type="submission" date="2018-10" db="EMBL/GenBank/DDBJ databases">
        <title>Hidden diversity of soil giant viruses.</title>
        <authorList>
            <person name="Schulz F."/>
            <person name="Alteio L."/>
            <person name="Goudeau D."/>
            <person name="Ryan E.M."/>
            <person name="Malmstrom R.R."/>
            <person name="Blanchard J."/>
            <person name="Woyke T."/>
        </authorList>
    </citation>
    <scope>NUCLEOTIDE SEQUENCE</scope>
    <source>
        <strain evidence="1">HYV1</strain>
    </source>
</reference>